<dbReference type="EMBL" id="JBHTMK010000053">
    <property type="protein sequence ID" value="MFD1371811.1"/>
    <property type="molecule type" value="Genomic_DNA"/>
</dbReference>
<dbReference type="InterPro" id="IPR002575">
    <property type="entry name" value="Aminoglycoside_PTrfase"/>
</dbReference>
<evidence type="ECO:0000313" key="3">
    <source>
        <dbReference type="Proteomes" id="UP001597183"/>
    </source>
</evidence>
<dbReference type="SUPFAM" id="SSF56112">
    <property type="entry name" value="Protein kinase-like (PK-like)"/>
    <property type="match status" value="1"/>
</dbReference>
<protein>
    <submittedName>
        <fullName evidence="2">Phosphotransferase</fullName>
    </submittedName>
</protein>
<dbReference type="InterPro" id="IPR011009">
    <property type="entry name" value="Kinase-like_dom_sf"/>
</dbReference>
<evidence type="ECO:0000259" key="1">
    <source>
        <dbReference type="Pfam" id="PF01636"/>
    </source>
</evidence>
<accession>A0ABW4ANS5</accession>
<name>A0ABW4ANS5_9ACTN</name>
<reference evidence="3" key="1">
    <citation type="journal article" date="2019" name="Int. J. Syst. Evol. Microbiol.">
        <title>The Global Catalogue of Microorganisms (GCM) 10K type strain sequencing project: providing services to taxonomists for standard genome sequencing and annotation.</title>
        <authorList>
            <consortium name="The Broad Institute Genomics Platform"/>
            <consortium name="The Broad Institute Genome Sequencing Center for Infectious Disease"/>
            <person name="Wu L."/>
            <person name="Ma J."/>
        </authorList>
    </citation>
    <scope>NUCLEOTIDE SEQUENCE [LARGE SCALE GENOMIC DNA]</scope>
    <source>
        <strain evidence="3">CCM 7526</strain>
    </source>
</reference>
<evidence type="ECO:0000313" key="2">
    <source>
        <dbReference type="EMBL" id="MFD1371811.1"/>
    </source>
</evidence>
<dbReference type="Proteomes" id="UP001597183">
    <property type="component" value="Unassembled WGS sequence"/>
</dbReference>
<feature type="domain" description="Aminoglycoside phosphotransferase" evidence="1">
    <location>
        <begin position="82"/>
        <end position="143"/>
    </location>
</feature>
<keyword evidence="3" id="KW-1185">Reference proteome</keyword>
<sequence>MDLLGSGREADVYAIDERRVLRRYRRGDDATAEAELMTYLAGHGYPVPHVHSASGADLVLERLDGPTMTEAFAAGRLGVDDGAAILADLHDRLHRLPSRSGRAGILHRDLHPENVMLASRGPVVIDWHNAAEGRPAVDVCLTAIIMAQVAVDPSHPHVDAATAFLGAFLARVGGEPLDGLDEALDIRRADPALTATEAAGLAAAVTPLIRDAAAVTPLFRDAAAVTPLFRDAAAVTPLIRDAAAVTPSIRDAAPPGPPPV</sequence>
<dbReference type="RefSeq" id="WP_317786918.1">
    <property type="nucleotide sequence ID" value="NZ_AP028461.1"/>
</dbReference>
<dbReference type="Pfam" id="PF01636">
    <property type="entry name" value="APH"/>
    <property type="match status" value="1"/>
</dbReference>
<gene>
    <name evidence="2" type="ORF">ACFQ5G_41300</name>
</gene>
<proteinExistence type="predicted"/>
<comment type="caution">
    <text evidence="2">The sequence shown here is derived from an EMBL/GenBank/DDBJ whole genome shotgun (WGS) entry which is preliminary data.</text>
</comment>
<dbReference type="Gene3D" id="3.90.1200.10">
    <property type="match status" value="1"/>
</dbReference>
<organism evidence="2 3">
    <name type="scientific">Actinoplanes sichuanensis</name>
    <dbReference type="NCBI Taxonomy" id="512349"/>
    <lineage>
        <taxon>Bacteria</taxon>
        <taxon>Bacillati</taxon>
        <taxon>Actinomycetota</taxon>
        <taxon>Actinomycetes</taxon>
        <taxon>Micromonosporales</taxon>
        <taxon>Micromonosporaceae</taxon>
        <taxon>Actinoplanes</taxon>
    </lineage>
</organism>